<evidence type="ECO:0000313" key="6">
    <source>
        <dbReference type="EMBL" id="VAV98434.1"/>
    </source>
</evidence>
<evidence type="ECO:0000256" key="3">
    <source>
        <dbReference type="ARBA" id="ARBA00022833"/>
    </source>
</evidence>
<dbReference type="InterPro" id="IPR011057">
    <property type="entry name" value="Mss4-like_sf"/>
</dbReference>
<dbReference type="GO" id="GO:0046872">
    <property type="term" value="F:metal ion binding"/>
    <property type="evidence" value="ECO:0007669"/>
    <property type="project" value="UniProtKB-KW"/>
</dbReference>
<dbReference type="InterPro" id="IPR006913">
    <property type="entry name" value="CENP-V/GFA"/>
</dbReference>
<proteinExistence type="inferred from homology"/>
<sequence length="130" mass="13953">MKGSCHCGAVKYELTGPLRSIVGCHCSQCRKISGHFVAATQSALSDFTLTDESGLKWYVSSPGHRRGFCGTCGSSLFWHEDGTDHISIMAGTLDGPTGLVMGRHIHVTSKGDYYALPKGEVIDQSALKFS</sequence>
<dbReference type="SUPFAM" id="SSF51316">
    <property type="entry name" value="Mss4-like"/>
    <property type="match status" value="1"/>
</dbReference>
<dbReference type="EMBL" id="UOEG01000181">
    <property type="protein sequence ID" value="VAV98434.1"/>
    <property type="molecule type" value="Genomic_DNA"/>
</dbReference>
<dbReference type="Gene3D" id="3.90.1590.10">
    <property type="entry name" value="glutathione-dependent formaldehyde- activating enzyme (gfa)"/>
    <property type="match status" value="1"/>
</dbReference>
<dbReference type="Pfam" id="PF04828">
    <property type="entry name" value="GFA"/>
    <property type="match status" value="1"/>
</dbReference>
<accession>A0A3B0RX15</accession>
<evidence type="ECO:0000256" key="1">
    <source>
        <dbReference type="ARBA" id="ARBA00005495"/>
    </source>
</evidence>
<dbReference type="PANTHER" id="PTHR33337:SF40">
    <property type="entry name" value="CENP-V_GFA DOMAIN-CONTAINING PROTEIN-RELATED"/>
    <property type="match status" value="1"/>
</dbReference>
<evidence type="ECO:0000256" key="2">
    <source>
        <dbReference type="ARBA" id="ARBA00022723"/>
    </source>
</evidence>
<feature type="domain" description="CENP-V/GFA" evidence="5">
    <location>
        <begin position="1"/>
        <end position="115"/>
    </location>
</feature>
<keyword evidence="2" id="KW-0479">Metal-binding</keyword>
<comment type="similarity">
    <text evidence="1">Belongs to the Gfa family.</text>
</comment>
<dbReference type="AlphaFoldDB" id="A0A3B0RX15"/>
<evidence type="ECO:0000256" key="4">
    <source>
        <dbReference type="ARBA" id="ARBA00023239"/>
    </source>
</evidence>
<organism evidence="6">
    <name type="scientific">hydrothermal vent metagenome</name>
    <dbReference type="NCBI Taxonomy" id="652676"/>
    <lineage>
        <taxon>unclassified sequences</taxon>
        <taxon>metagenomes</taxon>
        <taxon>ecological metagenomes</taxon>
    </lineage>
</organism>
<dbReference type="GO" id="GO:0016846">
    <property type="term" value="F:carbon-sulfur lyase activity"/>
    <property type="evidence" value="ECO:0007669"/>
    <property type="project" value="InterPro"/>
</dbReference>
<reference evidence="6" key="1">
    <citation type="submission" date="2018-06" db="EMBL/GenBank/DDBJ databases">
        <authorList>
            <person name="Zhirakovskaya E."/>
        </authorList>
    </citation>
    <scope>NUCLEOTIDE SEQUENCE</scope>
</reference>
<name>A0A3B0RX15_9ZZZZ</name>
<dbReference type="PANTHER" id="PTHR33337">
    <property type="entry name" value="GFA DOMAIN-CONTAINING PROTEIN"/>
    <property type="match status" value="1"/>
</dbReference>
<keyword evidence="3" id="KW-0862">Zinc</keyword>
<keyword evidence="4" id="KW-0456">Lyase</keyword>
<protein>
    <submittedName>
        <fullName evidence="6">Gfa-like protein</fullName>
    </submittedName>
</protein>
<dbReference type="PROSITE" id="PS51891">
    <property type="entry name" value="CENP_V_GFA"/>
    <property type="match status" value="1"/>
</dbReference>
<evidence type="ECO:0000259" key="5">
    <source>
        <dbReference type="PROSITE" id="PS51891"/>
    </source>
</evidence>
<gene>
    <name evidence="6" type="ORF">MNBD_ALPHA07-1054</name>
</gene>